<feature type="domain" description="Histidine kinase/HSP90-like ATPase" evidence="8">
    <location>
        <begin position="497"/>
        <end position="612"/>
    </location>
</feature>
<gene>
    <name evidence="9" type="ORF">SAMN02745947_02442</name>
</gene>
<comment type="catalytic activity">
    <reaction evidence="1">
        <text>ATP + protein L-histidine = ADP + protein N-phospho-L-histidine.</text>
        <dbReference type="EC" id="2.7.13.3"/>
    </reaction>
</comment>
<dbReference type="GO" id="GO:0016301">
    <property type="term" value="F:kinase activity"/>
    <property type="evidence" value="ECO:0007669"/>
    <property type="project" value="UniProtKB-KW"/>
</dbReference>
<keyword evidence="5 9" id="KW-0418">Kinase</keyword>
<dbReference type="InterPro" id="IPR003594">
    <property type="entry name" value="HATPase_dom"/>
</dbReference>
<dbReference type="InterPro" id="IPR050980">
    <property type="entry name" value="2C_sensor_his_kinase"/>
</dbReference>
<keyword evidence="7" id="KW-1133">Transmembrane helix</keyword>
<organism evidence="9 10">
    <name type="scientific">Rhodococcus rhodochrous J3</name>
    <dbReference type="NCBI Taxonomy" id="903528"/>
    <lineage>
        <taxon>Bacteria</taxon>
        <taxon>Bacillati</taxon>
        <taxon>Actinomycetota</taxon>
        <taxon>Actinomycetes</taxon>
        <taxon>Mycobacteriales</taxon>
        <taxon>Nocardiaceae</taxon>
        <taxon>Rhodococcus</taxon>
    </lineage>
</organism>
<evidence type="ECO:0000256" key="2">
    <source>
        <dbReference type="ARBA" id="ARBA00012438"/>
    </source>
</evidence>
<evidence type="ECO:0000256" key="4">
    <source>
        <dbReference type="ARBA" id="ARBA00022679"/>
    </source>
</evidence>
<evidence type="ECO:0000256" key="6">
    <source>
        <dbReference type="ARBA" id="ARBA00023012"/>
    </source>
</evidence>
<protein>
    <recommendedName>
        <fullName evidence="2">histidine kinase</fullName>
        <ecNumber evidence="2">2.7.13.3</ecNumber>
    </recommendedName>
</protein>
<keyword evidence="7" id="KW-0812">Transmembrane</keyword>
<keyword evidence="6" id="KW-0902">Two-component regulatory system</keyword>
<dbReference type="SUPFAM" id="SSF55874">
    <property type="entry name" value="ATPase domain of HSP90 chaperone/DNA topoisomerase II/histidine kinase"/>
    <property type="match status" value="1"/>
</dbReference>
<evidence type="ECO:0000256" key="3">
    <source>
        <dbReference type="ARBA" id="ARBA00022553"/>
    </source>
</evidence>
<dbReference type="PANTHER" id="PTHR44936:SF9">
    <property type="entry name" value="SENSOR PROTEIN CREC"/>
    <property type="match status" value="1"/>
</dbReference>
<feature type="transmembrane region" description="Helical" evidence="7">
    <location>
        <begin position="298"/>
        <end position="319"/>
    </location>
</feature>
<dbReference type="EC" id="2.7.13.3" evidence="2"/>
<dbReference type="Proteomes" id="UP000193566">
    <property type="component" value="Unassembled WGS sequence"/>
</dbReference>
<evidence type="ECO:0000259" key="8">
    <source>
        <dbReference type="SMART" id="SM00387"/>
    </source>
</evidence>
<evidence type="ECO:0000256" key="7">
    <source>
        <dbReference type="SAM" id="Phobius"/>
    </source>
</evidence>
<dbReference type="Pfam" id="PF02518">
    <property type="entry name" value="HATPase_c"/>
    <property type="match status" value="1"/>
</dbReference>
<proteinExistence type="predicted"/>
<dbReference type="Gene3D" id="3.30.565.10">
    <property type="entry name" value="Histidine kinase-like ATPase, C-terminal domain"/>
    <property type="match status" value="1"/>
</dbReference>
<evidence type="ECO:0000256" key="1">
    <source>
        <dbReference type="ARBA" id="ARBA00000085"/>
    </source>
</evidence>
<keyword evidence="3" id="KW-0597">Phosphoprotein</keyword>
<dbReference type="InterPro" id="IPR036890">
    <property type="entry name" value="HATPase_C_sf"/>
</dbReference>
<evidence type="ECO:0000313" key="9">
    <source>
        <dbReference type="EMBL" id="SMG36207.1"/>
    </source>
</evidence>
<dbReference type="EMBL" id="FXAV01000005">
    <property type="protein sequence ID" value="SMG36207.1"/>
    <property type="molecule type" value="Genomic_DNA"/>
</dbReference>
<evidence type="ECO:0000313" key="10">
    <source>
        <dbReference type="Proteomes" id="UP000193566"/>
    </source>
</evidence>
<keyword evidence="10" id="KW-1185">Reference proteome</keyword>
<keyword evidence="4" id="KW-0808">Transferase</keyword>
<accession>A0ABY1MAP2</accession>
<evidence type="ECO:0000256" key="5">
    <source>
        <dbReference type="ARBA" id="ARBA00022777"/>
    </source>
</evidence>
<sequence length="648" mass="70455">MNRQRRRRLPRPSRLSNWRLVHKLAVLLVIPLLAAAALGALRAGAKLDEARRFDTLSEQIAVIPVLFDFSYVVIAASTSISLGLPAIADQEQIAESTRNLELHADPEVLGAAIAGSIARLVDDGRALHESAYSRSVSTKELERLTVDFLSRCEGVFRAVLDLAENTEVLTAGTDMLNAWTAQRTLLDQANALGLLVADPEAALITAQRAMHVEESTLGLLRGTSLDNGRIDELFENLSLRQRQLAGMVSDGNSETELEGTMLAAFTPYKEMNNRAVEQITSTLDRLTSNSRAVAIRDAAVVAATLTIALAVALAVARALSVPLRRLRDGTLASAHHELPAAIEAVKNGADVDTVRLHPIDVHTSEEIGEVARAVDSMNSEALRLAGEQAHLRRQVAIMFETLARRNKTLVDRQLSLIESLEYQEKDPARLQSLFSLDHLAARIRRTGDSLLVLSDSRPQTRAAPTPLGDILRGAVSQVEDYQRVRIGRTPSGYLVGAAVTDVVHLLTELVDNALRASQPPSSVNFEFSAAVGGGLLLEIADSGVGIPPDTLDEINTRLTAGDDADVSAPRRMGLYVVGRLAARNGMSVRLRPTFDFGSNAGITASVYFPPELLVEVEHDTPTRMTERPRRLHLPDGWARHLDESETLR</sequence>
<dbReference type="PANTHER" id="PTHR44936">
    <property type="entry name" value="SENSOR PROTEIN CREC"/>
    <property type="match status" value="1"/>
</dbReference>
<reference evidence="9 10" key="1">
    <citation type="submission" date="2017-04" db="EMBL/GenBank/DDBJ databases">
        <authorList>
            <person name="Varghese N."/>
            <person name="Submissions S."/>
        </authorList>
    </citation>
    <scope>NUCLEOTIDE SEQUENCE [LARGE SCALE GENOMIC DNA]</scope>
    <source>
        <strain evidence="9 10">J3</strain>
    </source>
</reference>
<dbReference type="SMART" id="SM00387">
    <property type="entry name" value="HATPase_c"/>
    <property type="match status" value="1"/>
</dbReference>
<name>A0ABY1MAP2_RHORH</name>
<dbReference type="Gene3D" id="6.10.340.10">
    <property type="match status" value="1"/>
</dbReference>
<comment type="caution">
    <text evidence="9">The sequence shown here is derived from an EMBL/GenBank/DDBJ whole genome shotgun (WGS) entry which is preliminary data.</text>
</comment>
<keyword evidence="7" id="KW-0472">Membrane</keyword>